<evidence type="ECO:0000259" key="1">
    <source>
        <dbReference type="Pfam" id="PF20247"/>
    </source>
</evidence>
<proteinExistence type="predicted"/>
<dbReference type="AlphaFoldDB" id="A0A494X8I2"/>
<evidence type="ECO:0000313" key="2">
    <source>
        <dbReference type="EMBL" id="RKP46858.1"/>
    </source>
</evidence>
<accession>A0A494X8I2</accession>
<feature type="domain" description="DUF6602" evidence="1">
    <location>
        <begin position="24"/>
        <end position="124"/>
    </location>
</feature>
<reference evidence="2 3" key="1">
    <citation type="submission" date="2018-10" db="EMBL/GenBank/DDBJ databases">
        <title>Paraburkholderia sp. 7MK8-2, isolated from soil.</title>
        <authorList>
            <person name="Gao Z.-H."/>
            <person name="Qiu L.-H."/>
        </authorList>
    </citation>
    <scope>NUCLEOTIDE SEQUENCE [LARGE SCALE GENOMIC DNA]</scope>
    <source>
        <strain evidence="2 3">7MK8-2</strain>
    </source>
</reference>
<dbReference type="InterPro" id="IPR046537">
    <property type="entry name" value="DUF6602"/>
</dbReference>
<sequence length="258" mass="28492">MTTPYFDFITSLIGAAKAEADKLAAHTGHHGLSGEIRELAAKRCIEPFLTQSFRCGSGKVIDSLQNKSDQADIVVYHKRTAPPVFFSGQLGLFPVECVRYVFEVKSTLTATEIRDANKKFRAIAGLKSYPKREADGSITCGSMPATVLLAFSSDIAGDELERYLKYTEDHFPPCVVLCVLGKGYWFFADGKWHGAQVVPNMPPYAEFALFITGLMNTLSSEECTIRPFNPGPYVDAADVILQAMNLKDMDTPPPFFRN</sequence>
<dbReference type="Proteomes" id="UP000280434">
    <property type="component" value="Unassembled WGS sequence"/>
</dbReference>
<keyword evidence="3" id="KW-1185">Reference proteome</keyword>
<name>A0A494X8I2_9BURK</name>
<dbReference type="RefSeq" id="WP_121278686.1">
    <property type="nucleotide sequence ID" value="NZ_RBZV01000006.1"/>
</dbReference>
<organism evidence="2 3">
    <name type="scientific">Trinickia fusca</name>
    <dbReference type="NCBI Taxonomy" id="2419777"/>
    <lineage>
        <taxon>Bacteria</taxon>
        <taxon>Pseudomonadati</taxon>
        <taxon>Pseudomonadota</taxon>
        <taxon>Betaproteobacteria</taxon>
        <taxon>Burkholderiales</taxon>
        <taxon>Burkholderiaceae</taxon>
        <taxon>Trinickia</taxon>
    </lineage>
</organism>
<dbReference type="OrthoDB" id="9110804at2"/>
<protein>
    <recommendedName>
        <fullName evidence="1">DUF6602 domain-containing protein</fullName>
    </recommendedName>
</protein>
<evidence type="ECO:0000313" key="3">
    <source>
        <dbReference type="Proteomes" id="UP000280434"/>
    </source>
</evidence>
<gene>
    <name evidence="2" type="ORF">D7S89_15995</name>
</gene>
<comment type="caution">
    <text evidence="2">The sequence shown here is derived from an EMBL/GenBank/DDBJ whole genome shotgun (WGS) entry which is preliminary data.</text>
</comment>
<dbReference type="EMBL" id="RBZV01000006">
    <property type="protein sequence ID" value="RKP46858.1"/>
    <property type="molecule type" value="Genomic_DNA"/>
</dbReference>
<dbReference type="Pfam" id="PF20247">
    <property type="entry name" value="DUF6602"/>
    <property type="match status" value="1"/>
</dbReference>
<dbReference type="CDD" id="cd21173">
    <property type="entry name" value="NucC-like"/>
    <property type="match status" value="1"/>
</dbReference>